<dbReference type="EMBL" id="JAVDWR010000022">
    <property type="protein sequence ID" value="MDR7122791.1"/>
    <property type="molecule type" value="Genomic_DNA"/>
</dbReference>
<feature type="DNA-binding region" description="OmpR/PhoB-type" evidence="3">
    <location>
        <begin position="127"/>
        <end position="226"/>
    </location>
</feature>
<dbReference type="Gene3D" id="6.10.250.690">
    <property type="match status" value="1"/>
</dbReference>
<dbReference type="InterPro" id="IPR011006">
    <property type="entry name" value="CheY-like_superfamily"/>
</dbReference>
<dbReference type="Pfam" id="PF00072">
    <property type="entry name" value="Response_reg"/>
    <property type="match status" value="1"/>
</dbReference>
<dbReference type="CDD" id="cd00383">
    <property type="entry name" value="trans_reg_C"/>
    <property type="match status" value="1"/>
</dbReference>
<keyword evidence="7" id="KW-1185">Reference proteome</keyword>
<feature type="modified residue" description="4-aspartylphosphate" evidence="2">
    <location>
        <position position="53"/>
    </location>
</feature>
<keyword evidence="1 3" id="KW-0238">DNA-binding</keyword>
<evidence type="ECO:0000256" key="2">
    <source>
        <dbReference type="PROSITE-ProRule" id="PRU00169"/>
    </source>
</evidence>
<dbReference type="SUPFAM" id="SSF52172">
    <property type="entry name" value="CheY-like"/>
    <property type="match status" value="1"/>
</dbReference>
<dbReference type="Gene3D" id="1.10.10.10">
    <property type="entry name" value="Winged helix-like DNA-binding domain superfamily/Winged helix DNA-binding domain"/>
    <property type="match status" value="1"/>
</dbReference>
<feature type="domain" description="Response regulatory" evidence="4">
    <location>
        <begin position="6"/>
        <end position="117"/>
    </location>
</feature>
<evidence type="ECO:0000259" key="4">
    <source>
        <dbReference type="PROSITE" id="PS50110"/>
    </source>
</evidence>
<dbReference type="InterPro" id="IPR001789">
    <property type="entry name" value="Sig_transdc_resp-reg_receiver"/>
</dbReference>
<dbReference type="Proteomes" id="UP001257909">
    <property type="component" value="Unassembled WGS sequence"/>
</dbReference>
<name>A0ABU1W493_9GAMM</name>
<proteinExistence type="predicted"/>
<dbReference type="SMART" id="SM00448">
    <property type="entry name" value="REC"/>
    <property type="match status" value="1"/>
</dbReference>
<organism evidence="6 7">
    <name type="scientific">Rheinheimera soli</name>
    <dbReference type="NCBI Taxonomy" id="443616"/>
    <lineage>
        <taxon>Bacteria</taxon>
        <taxon>Pseudomonadati</taxon>
        <taxon>Pseudomonadota</taxon>
        <taxon>Gammaproteobacteria</taxon>
        <taxon>Chromatiales</taxon>
        <taxon>Chromatiaceae</taxon>
        <taxon>Rheinheimera</taxon>
    </lineage>
</organism>
<dbReference type="Pfam" id="PF00486">
    <property type="entry name" value="Trans_reg_C"/>
    <property type="match status" value="1"/>
</dbReference>
<sequence length="233" mass="25900">MHQHSRILLIEDDSGLALGICEYLRAQQIQIFHVADASGALAIAGDYDLILCDIMLPDGNGLNLLPQLQQRWSCPVLFLTALSSAEDQICGLEAGAADYLCKPIDPSLLLAKIRSCLRARQSQLQPQGQLALHDLVIDFSLNRALLAGKPLQLTSLEFDILCFFIARPGQIISRELLFQHLVGREYDGLDRAIDVRISRLRKHLEQLEVQGLSIVTVRGQGYLFNYLPAGQQE</sequence>
<feature type="domain" description="OmpR/PhoB-type" evidence="5">
    <location>
        <begin position="127"/>
        <end position="226"/>
    </location>
</feature>
<dbReference type="RefSeq" id="WP_310281313.1">
    <property type="nucleotide sequence ID" value="NZ_JAVDWR010000022.1"/>
</dbReference>
<dbReference type="PANTHER" id="PTHR48111">
    <property type="entry name" value="REGULATOR OF RPOS"/>
    <property type="match status" value="1"/>
</dbReference>
<comment type="caution">
    <text evidence="6">The sequence shown here is derived from an EMBL/GenBank/DDBJ whole genome shotgun (WGS) entry which is preliminary data.</text>
</comment>
<evidence type="ECO:0000256" key="3">
    <source>
        <dbReference type="PROSITE-ProRule" id="PRU01091"/>
    </source>
</evidence>
<gene>
    <name evidence="6" type="ORF">J2W69_003769</name>
</gene>
<evidence type="ECO:0000259" key="5">
    <source>
        <dbReference type="PROSITE" id="PS51755"/>
    </source>
</evidence>
<dbReference type="InterPro" id="IPR001867">
    <property type="entry name" value="OmpR/PhoB-type_DNA-bd"/>
</dbReference>
<dbReference type="PROSITE" id="PS51755">
    <property type="entry name" value="OMPR_PHOB"/>
    <property type="match status" value="1"/>
</dbReference>
<dbReference type="PROSITE" id="PS50110">
    <property type="entry name" value="RESPONSE_REGULATORY"/>
    <property type="match status" value="1"/>
</dbReference>
<evidence type="ECO:0000313" key="6">
    <source>
        <dbReference type="EMBL" id="MDR7122791.1"/>
    </source>
</evidence>
<dbReference type="PANTHER" id="PTHR48111:SF47">
    <property type="entry name" value="TRANSCRIPTIONAL REGULATORY PROTEIN RSTA"/>
    <property type="match status" value="1"/>
</dbReference>
<evidence type="ECO:0000256" key="1">
    <source>
        <dbReference type="ARBA" id="ARBA00023125"/>
    </source>
</evidence>
<dbReference type="InterPro" id="IPR036388">
    <property type="entry name" value="WH-like_DNA-bd_sf"/>
</dbReference>
<dbReference type="CDD" id="cd17574">
    <property type="entry name" value="REC_OmpR"/>
    <property type="match status" value="1"/>
</dbReference>
<dbReference type="GO" id="GO:0003677">
    <property type="term" value="F:DNA binding"/>
    <property type="evidence" value="ECO:0007669"/>
    <property type="project" value="UniProtKB-KW"/>
</dbReference>
<dbReference type="Gene3D" id="3.40.50.2300">
    <property type="match status" value="1"/>
</dbReference>
<dbReference type="SMART" id="SM00862">
    <property type="entry name" value="Trans_reg_C"/>
    <property type="match status" value="1"/>
</dbReference>
<evidence type="ECO:0000313" key="7">
    <source>
        <dbReference type="Proteomes" id="UP001257909"/>
    </source>
</evidence>
<keyword evidence="2" id="KW-0597">Phosphoprotein</keyword>
<reference evidence="6 7" key="1">
    <citation type="submission" date="2023-07" db="EMBL/GenBank/DDBJ databases">
        <title>Sorghum-associated microbial communities from plants grown in Nebraska, USA.</title>
        <authorList>
            <person name="Schachtman D."/>
        </authorList>
    </citation>
    <scope>NUCLEOTIDE SEQUENCE [LARGE SCALE GENOMIC DNA]</scope>
    <source>
        <strain evidence="6 7">4138</strain>
    </source>
</reference>
<dbReference type="InterPro" id="IPR039420">
    <property type="entry name" value="WalR-like"/>
</dbReference>
<protein>
    <submittedName>
        <fullName evidence="6">DNA-binding response OmpR family regulator</fullName>
    </submittedName>
</protein>
<accession>A0ABU1W493</accession>